<dbReference type="AlphaFoldDB" id="A0A852TLB8"/>
<organism evidence="3 4">
    <name type="scientific">Neobacillus niacini</name>
    <dbReference type="NCBI Taxonomy" id="86668"/>
    <lineage>
        <taxon>Bacteria</taxon>
        <taxon>Bacillati</taxon>
        <taxon>Bacillota</taxon>
        <taxon>Bacilli</taxon>
        <taxon>Bacillales</taxon>
        <taxon>Bacillaceae</taxon>
        <taxon>Neobacillus</taxon>
    </lineage>
</organism>
<keyword evidence="2" id="KW-0812">Transmembrane</keyword>
<dbReference type="Pfam" id="PF04657">
    <property type="entry name" value="DMT_YdcZ"/>
    <property type="match status" value="1"/>
</dbReference>
<keyword evidence="2" id="KW-0472">Membrane</keyword>
<evidence type="ECO:0000256" key="2">
    <source>
        <dbReference type="SAM" id="Phobius"/>
    </source>
</evidence>
<feature type="transmembrane region" description="Helical" evidence="2">
    <location>
        <begin position="66"/>
        <end position="86"/>
    </location>
</feature>
<comment type="caution">
    <text evidence="3">The sequence shown here is derived from an EMBL/GenBank/DDBJ whole genome shotgun (WGS) entry which is preliminary data.</text>
</comment>
<dbReference type="EMBL" id="JACCBX010000024">
    <property type="protein sequence ID" value="NYE09552.1"/>
    <property type="molecule type" value="Genomic_DNA"/>
</dbReference>
<keyword evidence="2" id="KW-1133">Transmembrane helix</keyword>
<protein>
    <submittedName>
        <fullName evidence="3">Transporter family-2 protein</fullName>
    </submittedName>
</protein>
<evidence type="ECO:0000313" key="4">
    <source>
        <dbReference type="Proteomes" id="UP000548423"/>
    </source>
</evidence>
<dbReference type="Proteomes" id="UP000548423">
    <property type="component" value="Unassembled WGS sequence"/>
</dbReference>
<evidence type="ECO:0000313" key="3">
    <source>
        <dbReference type="EMBL" id="NYE09552.1"/>
    </source>
</evidence>
<proteinExistence type="predicted"/>
<dbReference type="InterPro" id="IPR037185">
    <property type="entry name" value="EmrE-like"/>
</dbReference>
<gene>
    <name evidence="3" type="ORF">F4694_006454</name>
</gene>
<dbReference type="SUPFAM" id="SSF103481">
    <property type="entry name" value="Multidrug resistance efflux transporter EmrE"/>
    <property type="match status" value="1"/>
</dbReference>
<feature type="transmembrane region" description="Helical" evidence="2">
    <location>
        <begin position="33"/>
        <end position="54"/>
    </location>
</feature>
<feature type="transmembrane region" description="Helical" evidence="2">
    <location>
        <begin position="92"/>
        <end position="115"/>
    </location>
</feature>
<accession>A0A852TLB8</accession>
<reference evidence="4" key="1">
    <citation type="submission" date="2020-07" db="EMBL/GenBank/DDBJ databases">
        <authorList>
            <person name="Partida-Martinez L."/>
            <person name="Huntemann M."/>
            <person name="Clum A."/>
            <person name="Wang J."/>
            <person name="Palaniappan K."/>
            <person name="Ritter S."/>
            <person name="Chen I.-M."/>
            <person name="Stamatis D."/>
            <person name="Reddy T."/>
            <person name="O'Malley R."/>
            <person name="Daum C."/>
            <person name="Shapiro N."/>
            <person name="Ivanova N."/>
            <person name="Kyrpides N."/>
            <person name="Woyke T."/>
        </authorList>
    </citation>
    <scope>NUCLEOTIDE SEQUENCE [LARGE SCALE GENOMIC DNA]</scope>
    <source>
        <strain evidence="4">AT2.8</strain>
    </source>
</reference>
<evidence type="ECO:0000256" key="1">
    <source>
        <dbReference type="ARBA" id="ARBA00004127"/>
    </source>
</evidence>
<feature type="transmembrane region" description="Helical" evidence="2">
    <location>
        <begin position="127"/>
        <end position="144"/>
    </location>
</feature>
<sequence>MILGILFAILAGSLVSLQNIFNSKTGEHAGSWTTTTLVLGLGFVASFTLGFLFEGKQLFDLQNMKIWYWFSGLIGIGVVTCVVKGIKLLGPTYAISIMLSSQLGFALLFDTFGWMGIEKVPFTTQQLIGVLVIVAGILIFKISGEPKSAKMPTGFKSVQAEK</sequence>
<dbReference type="PANTHER" id="PTHR34821:SF3">
    <property type="entry name" value="MEMBRANE PROTEIN"/>
    <property type="match status" value="1"/>
</dbReference>
<dbReference type="InterPro" id="IPR006750">
    <property type="entry name" value="YdcZ"/>
</dbReference>
<dbReference type="GO" id="GO:0005886">
    <property type="term" value="C:plasma membrane"/>
    <property type="evidence" value="ECO:0007669"/>
    <property type="project" value="TreeGrafter"/>
</dbReference>
<dbReference type="PANTHER" id="PTHR34821">
    <property type="entry name" value="INNER MEMBRANE PROTEIN YDCZ"/>
    <property type="match status" value="1"/>
</dbReference>
<comment type="subcellular location">
    <subcellularLocation>
        <location evidence="1">Endomembrane system</location>
        <topology evidence="1">Multi-pass membrane protein</topology>
    </subcellularLocation>
</comment>
<name>A0A852TLB8_9BACI</name>
<reference evidence="4" key="2">
    <citation type="submission" date="2020-08" db="EMBL/GenBank/DDBJ databases">
        <title>The Agave Microbiome: Exploring the role of microbial communities in plant adaptations to desert environments.</title>
        <authorList>
            <person name="Partida-Martinez L.P."/>
        </authorList>
    </citation>
    <scope>NUCLEOTIDE SEQUENCE [LARGE SCALE GENOMIC DNA]</scope>
    <source>
        <strain evidence="4">AT2.8</strain>
    </source>
</reference>